<evidence type="ECO:0000256" key="2">
    <source>
        <dbReference type="ARBA" id="ARBA00007329"/>
    </source>
</evidence>
<comment type="similarity">
    <text evidence="2">Belongs to the TMEM168 family.</text>
</comment>
<evidence type="ECO:0000256" key="4">
    <source>
        <dbReference type="ARBA" id="ARBA00022692"/>
    </source>
</evidence>
<dbReference type="AlphaFoldDB" id="A0A914V3X1"/>
<dbReference type="InterPro" id="IPR029713">
    <property type="entry name" value="TMEM168"/>
</dbReference>
<comment type="subcellular location">
    <subcellularLocation>
        <location evidence="1">Nucleus membrane</location>
        <topology evidence="1">Multi-pass membrane protein</topology>
    </subcellularLocation>
</comment>
<dbReference type="PANTHER" id="PTHR14437:SF2">
    <property type="entry name" value="TRANSMEMBRANE PROTEIN 168"/>
    <property type="match status" value="1"/>
</dbReference>
<dbReference type="WBParaSite" id="PSAMB.scaffold15142size1669.g36382.t1">
    <property type="protein sequence ID" value="PSAMB.scaffold15142size1669.g36382.t1"/>
    <property type="gene ID" value="PSAMB.scaffold15142size1669.g36382"/>
</dbReference>
<evidence type="ECO:0000256" key="1">
    <source>
        <dbReference type="ARBA" id="ARBA00004232"/>
    </source>
</evidence>
<dbReference type="PANTHER" id="PTHR14437">
    <property type="entry name" value="TRANSMEMBRANE PROTEIN 168"/>
    <property type="match status" value="1"/>
</dbReference>
<reference evidence="11" key="1">
    <citation type="submission" date="2022-11" db="UniProtKB">
        <authorList>
            <consortium name="WormBaseParasite"/>
        </authorList>
    </citation>
    <scope>IDENTIFICATION</scope>
</reference>
<sequence>MLTTGILGVLCWTTRTTYNFSLLSIVLALEAMVAELLSEFSRSLGGTCVGSGIVAPVVALRNDGSVTVLPPNFIQEAGARSTRTLRAVVDFFSEHMITNCGCDWSMAGVSLDDVEKKLTNFFQQTTAEGPRFDTYFFYYSGPTTPTGDWALTNGGTLSLDRLLSIWRENNPDRGASRLVLMCDCEHASQWAASVRQLGGGESFVALQTLQLSKSRRDPESPPAIGDFTDAWT</sequence>
<proteinExistence type="inferred from homology"/>
<keyword evidence="5" id="KW-1133">Transmembrane helix</keyword>
<dbReference type="Proteomes" id="UP000887566">
    <property type="component" value="Unplaced"/>
</dbReference>
<accession>A0A914V3X1</accession>
<keyword evidence="10" id="KW-1185">Reference proteome</keyword>
<evidence type="ECO:0000313" key="10">
    <source>
        <dbReference type="Proteomes" id="UP000887566"/>
    </source>
</evidence>
<dbReference type="GO" id="GO:0031965">
    <property type="term" value="C:nuclear membrane"/>
    <property type="evidence" value="ECO:0007669"/>
    <property type="project" value="UniProtKB-SubCell"/>
</dbReference>
<protein>
    <recommendedName>
        <fullName evidence="3">Transmembrane protein 168</fullName>
    </recommendedName>
</protein>
<evidence type="ECO:0000256" key="8">
    <source>
        <dbReference type="ARBA" id="ARBA00023242"/>
    </source>
</evidence>
<evidence type="ECO:0000256" key="9">
    <source>
        <dbReference type="SAM" id="MobiDB-lite"/>
    </source>
</evidence>
<keyword evidence="7" id="KW-0325">Glycoprotein</keyword>
<evidence type="ECO:0000256" key="3">
    <source>
        <dbReference type="ARBA" id="ARBA00014572"/>
    </source>
</evidence>
<name>A0A914V3X1_9BILA</name>
<keyword evidence="4" id="KW-0812">Transmembrane</keyword>
<evidence type="ECO:0000256" key="5">
    <source>
        <dbReference type="ARBA" id="ARBA00022989"/>
    </source>
</evidence>
<evidence type="ECO:0000256" key="6">
    <source>
        <dbReference type="ARBA" id="ARBA00023136"/>
    </source>
</evidence>
<feature type="region of interest" description="Disordered" evidence="9">
    <location>
        <begin position="213"/>
        <end position="232"/>
    </location>
</feature>
<keyword evidence="8" id="KW-0539">Nucleus</keyword>
<organism evidence="10 11">
    <name type="scientific">Plectus sambesii</name>
    <dbReference type="NCBI Taxonomy" id="2011161"/>
    <lineage>
        <taxon>Eukaryota</taxon>
        <taxon>Metazoa</taxon>
        <taxon>Ecdysozoa</taxon>
        <taxon>Nematoda</taxon>
        <taxon>Chromadorea</taxon>
        <taxon>Plectida</taxon>
        <taxon>Plectina</taxon>
        <taxon>Plectoidea</taxon>
        <taxon>Plectidae</taxon>
        <taxon>Plectus</taxon>
    </lineage>
</organism>
<keyword evidence="6" id="KW-0472">Membrane</keyword>
<evidence type="ECO:0000313" key="11">
    <source>
        <dbReference type="WBParaSite" id="PSAMB.scaffold15142size1669.g36382.t1"/>
    </source>
</evidence>
<evidence type="ECO:0000256" key="7">
    <source>
        <dbReference type="ARBA" id="ARBA00023180"/>
    </source>
</evidence>